<evidence type="ECO:0000313" key="2">
    <source>
        <dbReference type="EMBL" id="KAK6919656.1"/>
    </source>
</evidence>
<dbReference type="NCBIfam" id="TIGR01662">
    <property type="entry name" value="HAD-SF-IIIA"/>
    <property type="match status" value="1"/>
</dbReference>
<dbReference type="InterPro" id="IPR023214">
    <property type="entry name" value="HAD_sf"/>
</dbReference>
<sequence length="341" mass="38146">MQATSIPLPSFPMSCCSIPSQLHRFDHPRRSLIHKPHIKASLIADKCSYTLPATSGCSKPHHNKNNLPNSEESCSAIDNNRSTNAKINNYPVHLVRNQEDPEEEIDDEVVECRWGILTNMKWTDLKAAFGQRINLEGIALSGSVFFKDKHLALPHVAVPDIRWIDWGELQRKGFKGVVFDKDNTLTAPYSLALWPSLGSSLEQCKSIFGGNIAIFSNSAGLQEYDPDGSKAKLLEEALRIKVIRHQVKKPAGTSEDIERHFGCESEKLVMVGDRRFTDIVFGNRNGFLTILTDPLTSVDEPLIVQQVGFTLPHIVLMCRPGKLGLSLHLWRMLFVKLGSQL</sequence>
<name>A0AAN8UX40_9MAGN</name>
<dbReference type="InterPro" id="IPR010021">
    <property type="entry name" value="PGPP1/Gep4"/>
</dbReference>
<dbReference type="GO" id="GO:0005737">
    <property type="term" value="C:cytoplasm"/>
    <property type="evidence" value="ECO:0007669"/>
    <property type="project" value="TreeGrafter"/>
</dbReference>
<dbReference type="InterPro" id="IPR006549">
    <property type="entry name" value="HAD-SF_hydro_IIIA"/>
</dbReference>
<dbReference type="AlphaFoldDB" id="A0AAN8UX40"/>
<dbReference type="PANTHER" id="PTHR19288">
    <property type="entry name" value="4-NITROPHENYLPHOSPHATASE-RELATED"/>
    <property type="match status" value="1"/>
</dbReference>
<gene>
    <name evidence="2" type="ORF">RJ641_015560</name>
</gene>
<dbReference type="Pfam" id="PF09419">
    <property type="entry name" value="PGP_phosphatase"/>
    <property type="match status" value="1"/>
</dbReference>
<dbReference type="Proteomes" id="UP001370490">
    <property type="component" value="Unassembled WGS sequence"/>
</dbReference>
<evidence type="ECO:0000313" key="3">
    <source>
        <dbReference type="Proteomes" id="UP001370490"/>
    </source>
</evidence>
<reference evidence="2 3" key="1">
    <citation type="submission" date="2023-12" db="EMBL/GenBank/DDBJ databases">
        <title>A high-quality genome assembly for Dillenia turbinata (Dilleniales).</title>
        <authorList>
            <person name="Chanderbali A."/>
        </authorList>
    </citation>
    <scope>NUCLEOTIDE SEQUENCE [LARGE SCALE GENOMIC DNA]</scope>
    <source>
        <strain evidence="2">LSX21</strain>
        <tissue evidence="2">Leaf</tissue>
    </source>
</reference>
<dbReference type="PANTHER" id="PTHR19288:SF25">
    <property type="entry name" value="PHOSPHATIDYLGLYCEROPHOSPHATASE GEP4, MITOCHONDRIAL"/>
    <property type="match status" value="1"/>
</dbReference>
<protein>
    <submittedName>
        <fullName evidence="2">PGP phosphatase, mitochondrial/chloroplastic</fullName>
    </submittedName>
</protein>
<dbReference type="NCBIfam" id="TIGR01668">
    <property type="entry name" value="YqeG_hyp_ppase"/>
    <property type="match status" value="1"/>
</dbReference>
<proteinExistence type="predicted"/>
<organism evidence="2 3">
    <name type="scientific">Dillenia turbinata</name>
    <dbReference type="NCBI Taxonomy" id="194707"/>
    <lineage>
        <taxon>Eukaryota</taxon>
        <taxon>Viridiplantae</taxon>
        <taxon>Streptophyta</taxon>
        <taxon>Embryophyta</taxon>
        <taxon>Tracheophyta</taxon>
        <taxon>Spermatophyta</taxon>
        <taxon>Magnoliopsida</taxon>
        <taxon>eudicotyledons</taxon>
        <taxon>Gunneridae</taxon>
        <taxon>Pentapetalae</taxon>
        <taxon>Dilleniales</taxon>
        <taxon>Dilleniaceae</taxon>
        <taxon>Dillenia</taxon>
    </lineage>
</organism>
<dbReference type="InterPro" id="IPR027706">
    <property type="entry name" value="PGP_Pase"/>
</dbReference>
<evidence type="ECO:0000256" key="1">
    <source>
        <dbReference type="SAM" id="MobiDB-lite"/>
    </source>
</evidence>
<comment type="caution">
    <text evidence="2">The sequence shown here is derived from an EMBL/GenBank/DDBJ whole genome shotgun (WGS) entry which is preliminary data.</text>
</comment>
<dbReference type="EMBL" id="JBAMMX010000021">
    <property type="protein sequence ID" value="KAK6919656.1"/>
    <property type="molecule type" value="Genomic_DNA"/>
</dbReference>
<keyword evidence="3" id="KW-1185">Reference proteome</keyword>
<dbReference type="FunFam" id="3.40.50.1000:FF:000148">
    <property type="entry name" value="Haloacid dehalogenase superfamily protein"/>
    <property type="match status" value="1"/>
</dbReference>
<dbReference type="SUPFAM" id="SSF56784">
    <property type="entry name" value="HAD-like"/>
    <property type="match status" value="1"/>
</dbReference>
<accession>A0AAN8UX40</accession>
<feature type="region of interest" description="Disordered" evidence="1">
    <location>
        <begin position="56"/>
        <end position="77"/>
    </location>
</feature>
<dbReference type="Gene3D" id="3.40.50.1000">
    <property type="entry name" value="HAD superfamily/HAD-like"/>
    <property type="match status" value="1"/>
</dbReference>
<dbReference type="InterPro" id="IPR036412">
    <property type="entry name" value="HAD-like_sf"/>
</dbReference>
<feature type="compositionally biased region" description="Polar residues" evidence="1">
    <location>
        <begin position="65"/>
        <end position="77"/>
    </location>
</feature>
<dbReference type="GO" id="GO:0008962">
    <property type="term" value="F:phosphatidylglycerophosphatase activity"/>
    <property type="evidence" value="ECO:0007669"/>
    <property type="project" value="InterPro"/>
</dbReference>